<dbReference type="Pfam" id="PF04854">
    <property type="entry name" value="DUF624"/>
    <property type="match status" value="1"/>
</dbReference>
<evidence type="ECO:0000256" key="1">
    <source>
        <dbReference type="SAM" id="Phobius"/>
    </source>
</evidence>
<protein>
    <submittedName>
        <fullName evidence="2">YesL family protein</fullName>
    </submittedName>
</protein>
<proteinExistence type="predicted"/>
<gene>
    <name evidence="2" type="ORF">ACFFF6_01395</name>
</gene>
<sequence length="209" mass="21920">MDSFRGFDPDSTVMHGLRTFLALVALNVLFVLSCLPVITLGAAGSALLEVMLRFADQERGYPATDYLRALGRNLVRGTGVLLVLGLPLLALLLAARFWIALDSLISLLASILAMLGAVVVLAALIHALALVAAFRAGVGRTVRNAVLLVGAEPLRSAGLVLIPVTGVSLVLAMPVLGWLAVTIGCAVGAYLMALLLRPVHARYRSDADS</sequence>
<dbReference type="RefSeq" id="WP_376977510.1">
    <property type="nucleotide sequence ID" value="NZ_JBHLSV010000001.1"/>
</dbReference>
<organism evidence="2 3">
    <name type="scientific">Brachybacterium hainanense</name>
    <dbReference type="NCBI Taxonomy" id="1541174"/>
    <lineage>
        <taxon>Bacteria</taxon>
        <taxon>Bacillati</taxon>
        <taxon>Actinomycetota</taxon>
        <taxon>Actinomycetes</taxon>
        <taxon>Micrococcales</taxon>
        <taxon>Dermabacteraceae</taxon>
        <taxon>Brachybacterium</taxon>
    </lineage>
</organism>
<dbReference type="InterPro" id="IPR006938">
    <property type="entry name" value="DUF624"/>
</dbReference>
<keyword evidence="1" id="KW-0472">Membrane</keyword>
<evidence type="ECO:0000313" key="3">
    <source>
        <dbReference type="Proteomes" id="UP001589793"/>
    </source>
</evidence>
<keyword evidence="1" id="KW-0812">Transmembrane</keyword>
<dbReference type="EMBL" id="JBHLSV010000001">
    <property type="protein sequence ID" value="MFC0672604.1"/>
    <property type="molecule type" value="Genomic_DNA"/>
</dbReference>
<name>A0ABV6R6J5_9MICO</name>
<accession>A0ABV6R6J5</accession>
<keyword evidence="3" id="KW-1185">Reference proteome</keyword>
<feature type="transmembrane region" description="Helical" evidence="1">
    <location>
        <begin position="73"/>
        <end position="99"/>
    </location>
</feature>
<feature type="transmembrane region" description="Helical" evidence="1">
    <location>
        <begin position="105"/>
        <end position="134"/>
    </location>
</feature>
<feature type="transmembrane region" description="Helical" evidence="1">
    <location>
        <begin position="175"/>
        <end position="196"/>
    </location>
</feature>
<evidence type="ECO:0000313" key="2">
    <source>
        <dbReference type="EMBL" id="MFC0672604.1"/>
    </source>
</evidence>
<dbReference type="PROSITE" id="PS51257">
    <property type="entry name" value="PROKAR_LIPOPROTEIN"/>
    <property type="match status" value="1"/>
</dbReference>
<comment type="caution">
    <text evidence="2">The sequence shown here is derived from an EMBL/GenBank/DDBJ whole genome shotgun (WGS) entry which is preliminary data.</text>
</comment>
<feature type="transmembrane region" description="Helical" evidence="1">
    <location>
        <begin position="20"/>
        <end position="52"/>
    </location>
</feature>
<feature type="transmembrane region" description="Helical" evidence="1">
    <location>
        <begin position="146"/>
        <end position="169"/>
    </location>
</feature>
<keyword evidence="1" id="KW-1133">Transmembrane helix</keyword>
<dbReference type="Proteomes" id="UP001589793">
    <property type="component" value="Unassembled WGS sequence"/>
</dbReference>
<reference evidence="2 3" key="1">
    <citation type="submission" date="2024-09" db="EMBL/GenBank/DDBJ databases">
        <authorList>
            <person name="Sun Q."/>
            <person name="Mori K."/>
        </authorList>
    </citation>
    <scope>NUCLEOTIDE SEQUENCE [LARGE SCALE GENOMIC DNA]</scope>
    <source>
        <strain evidence="2 3">CICC 10874</strain>
    </source>
</reference>